<comment type="caution">
    <text evidence="1">The sequence shown here is derived from an EMBL/GenBank/DDBJ whole genome shotgun (WGS) entry which is preliminary data.</text>
</comment>
<evidence type="ECO:0000313" key="1">
    <source>
        <dbReference type="EMBL" id="MDQ0224449.1"/>
    </source>
</evidence>
<reference evidence="1 2" key="1">
    <citation type="submission" date="2023-07" db="EMBL/GenBank/DDBJ databases">
        <title>Genomic Encyclopedia of Type Strains, Phase IV (KMG-IV): sequencing the most valuable type-strain genomes for metagenomic binning, comparative biology and taxonomic classification.</title>
        <authorList>
            <person name="Goeker M."/>
        </authorList>
    </citation>
    <scope>NUCLEOTIDE SEQUENCE [LARGE SCALE GENOMIC DNA]</scope>
    <source>
        <strain evidence="1 2">DSM 17723</strain>
    </source>
</reference>
<dbReference type="RefSeq" id="WP_174880498.1">
    <property type="nucleotide sequence ID" value="NZ_CADEPK010000199.1"/>
</dbReference>
<gene>
    <name evidence="1" type="ORF">J2S02_000771</name>
</gene>
<dbReference type="EMBL" id="JAUSTZ010000001">
    <property type="protein sequence ID" value="MDQ0224449.1"/>
    <property type="molecule type" value="Genomic_DNA"/>
</dbReference>
<dbReference type="Proteomes" id="UP001232245">
    <property type="component" value="Unassembled WGS sequence"/>
</dbReference>
<protein>
    <submittedName>
        <fullName evidence="1">Uncharacterized protein</fullName>
    </submittedName>
</protein>
<name>A0ABT9YXJ2_9BACI</name>
<proteinExistence type="predicted"/>
<keyword evidence="2" id="KW-1185">Reference proteome</keyword>
<evidence type="ECO:0000313" key="2">
    <source>
        <dbReference type="Proteomes" id="UP001232245"/>
    </source>
</evidence>
<organism evidence="1 2">
    <name type="scientific">Metabacillus niabensis</name>
    <dbReference type="NCBI Taxonomy" id="324854"/>
    <lineage>
        <taxon>Bacteria</taxon>
        <taxon>Bacillati</taxon>
        <taxon>Bacillota</taxon>
        <taxon>Bacilli</taxon>
        <taxon>Bacillales</taxon>
        <taxon>Bacillaceae</taxon>
        <taxon>Metabacillus</taxon>
    </lineage>
</organism>
<sequence>MMKEWYVGTELEKKIPNFKSTNVKYITDFHYYIGYNSYYDQVSFLEIDFLLEVDNRKFTLKMKFNDVSSLDLLGFGNNYNQLMGFKINNLSASGYEQNKKYLVEDYENNMIKFYCAGLEVLSIDETE</sequence>
<accession>A0ABT9YXJ2</accession>